<dbReference type="SUPFAM" id="SSF54534">
    <property type="entry name" value="FKBP-like"/>
    <property type="match status" value="1"/>
</dbReference>
<comment type="catalytic activity">
    <reaction evidence="1">
        <text>[protein]-peptidylproline (omega=180) = [protein]-peptidylproline (omega=0)</text>
        <dbReference type="Rhea" id="RHEA:16237"/>
        <dbReference type="Rhea" id="RHEA-COMP:10747"/>
        <dbReference type="Rhea" id="RHEA-COMP:10748"/>
        <dbReference type="ChEBI" id="CHEBI:83833"/>
        <dbReference type="ChEBI" id="CHEBI:83834"/>
        <dbReference type="EC" id="5.2.1.8"/>
    </reaction>
</comment>
<accession>A0A1C2JFL1</accession>
<keyword evidence="4 8" id="KW-0732">Signal</keyword>
<evidence type="ECO:0000256" key="3">
    <source>
        <dbReference type="ARBA" id="ARBA00013194"/>
    </source>
</evidence>
<dbReference type="OrthoDB" id="5298751at2"/>
<sequence length="264" mass="28697">MRLKSILLMTLLATSSAAFADNLAKVDGTPITQAQVDAANPSAAKSPATAQETLQNLINRTLLLQAAKKAHIEESPTFQQALENEKGNLLVKEVLSRYIAQHPASKEEIKARYEQMVKTVSRQQYRLREIVVPNFSEAVKIMHALKKGDSFSNLAAEHSSGPNPTLGGETGWLASNQIPAGILAHIDKIKTGEVVGPISVPEGFAIVQLLQERHADILPLDSVSNQLASAIDNQKIAAYLKKLRSQAKIEITSHSEKSEKVKNP</sequence>
<evidence type="ECO:0000256" key="7">
    <source>
        <dbReference type="PROSITE-ProRule" id="PRU00278"/>
    </source>
</evidence>
<dbReference type="EMBL" id="LWRY01000044">
    <property type="protein sequence ID" value="OCX74196.1"/>
    <property type="molecule type" value="Genomic_DNA"/>
</dbReference>
<dbReference type="PROSITE" id="PS50198">
    <property type="entry name" value="PPIC_PPIASE_2"/>
    <property type="match status" value="1"/>
</dbReference>
<dbReference type="GO" id="GO:0003755">
    <property type="term" value="F:peptidyl-prolyl cis-trans isomerase activity"/>
    <property type="evidence" value="ECO:0007669"/>
    <property type="project" value="UniProtKB-KW"/>
</dbReference>
<dbReference type="Gene3D" id="3.10.50.40">
    <property type="match status" value="1"/>
</dbReference>
<dbReference type="Proteomes" id="UP000095008">
    <property type="component" value="Unassembled WGS sequence"/>
</dbReference>
<comment type="caution">
    <text evidence="10">The sequence shown here is derived from an EMBL/GenBank/DDBJ whole genome shotgun (WGS) entry which is preliminary data.</text>
</comment>
<evidence type="ECO:0000256" key="6">
    <source>
        <dbReference type="ARBA" id="ARBA00023235"/>
    </source>
</evidence>
<proteinExistence type="inferred from homology"/>
<keyword evidence="11" id="KW-1185">Reference proteome</keyword>
<dbReference type="SUPFAM" id="SSF109998">
    <property type="entry name" value="Triger factor/SurA peptide-binding domain-like"/>
    <property type="match status" value="1"/>
</dbReference>
<dbReference type="AlphaFoldDB" id="A0A1C2JFL1"/>
<evidence type="ECO:0000256" key="8">
    <source>
        <dbReference type="SAM" id="SignalP"/>
    </source>
</evidence>
<evidence type="ECO:0000259" key="9">
    <source>
        <dbReference type="PROSITE" id="PS50198"/>
    </source>
</evidence>
<feature type="domain" description="PpiC" evidence="9">
    <location>
        <begin position="122"/>
        <end position="211"/>
    </location>
</feature>
<keyword evidence="5 7" id="KW-0697">Rotamase</keyword>
<evidence type="ECO:0000313" key="10">
    <source>
        <dbReference type="EMBL" id="OCX74196.1"/>
    </source>
</evidence>
<dbReference type="EC" id="5.2.1.8" evidence="3"/>
<protein>
    <recommendedName>
        <fullName evidence="3">peptidylprolyl isomerase</fullName>
        <ecNumber evidence="3">5.2.1.8</ecNumber>
    </recommendedName>
</protein>
<keyword evidence="6 7" id="KW-0413">Isomerase</keyword>
<evidence type="ECO:0000313" key="11">
    <source>
        <dbReference type="Proteomes" id="UP000095008"/>
    </source>
</evidence>
<evidence type="ECO:0000256" key="2">
    <source>
        <dbReference type="ARBA" id="ARBA00007656"/>
    </source>
</evidence>
<dbReference type="InterPro" id="IPR046357">
    <property type="entry name" value="PPIase_dom_sf"/>
</dbReference>
<feature type="chain" id="PRO_5009838091" description="peptidylprolyl isomerase" evidence="8">
    <location>
        <begin position="21"/>
        <end position="264"/>
    </location>
</feature>
<dbReference type="InterPro" id="IPR050245">
    <property type="entry name" value="PrsA_foldase"/>
</dbReference>
<name>A0A1C2JFL1_ACITH</name>
<dbReference type="Gene3D" id="1.10.8.1040">
    <property type="match status" value="1"/>
</dbReference>
<organism evidence="10 11">
    <name type="scientific">Acidithiobacillus thiooxidans</name>
    <name type="common">Thiobacillus thiooxidans</name>
    <dbReference type="NCBI Taxonomy" id="930"/>
    <lineage>
        <taxon>Bacteria</taxon>
        <taxon>Pseudomonadati</taxon>
        <taxon>Pseudomonadota</taxon>
        <taxon>Acidithiobacillia</taxon>
        <taxon>Acidithiobacillales</taxon>
        <taxon>Acidithiobacillaceae</taxon>
        <taxon>Acidithiobacillus</taxon>
    </lineage>
</organism>
<dbReference type="PANTHER" id="PTHR47245">
    <property type="entry name" value="PEPTIDYLPROLYL ISOMERASE"/>
    <property type="match status" value="1"/>
</dbReference>
<evidence type="ECO:0000256" key="5">
    <source>
        <dbReference type="ARBA" id="ARBA00023110"/>
    </source>
</evidence>
<dbReference type="InterPro" id="IPR000297">
    <property type="entry name" value="PPIase_PpiC"/>
</dbReference>
<reference evidence="10" key="1">
    <citation type="journal article" date="2016" name="Int. J. Mol. Sci.">
        <title>Comparative genomics of the extreme acidophile Acidithiobacillus thiooxidans reveals intraspecific divergence and niche adaptation.</title>
        <authorList>
            <person name="Zhang X."/>
            <person name="Feng X."/>
            <person name="Tao J."/>
            <person name="Ma L."/>
            <person name="Xiao Y."/>
            <person name="Liang Y."/>
            <person name="Liu X."/>
            <person name="Yin H."/>
        </authorList>
    </citation>
    <scope>NUCLEOTIDE SEQUENCE [LARGE SCALE GENOMIC DNA]</scope>
    <source>
        <strain evidence="10">DXS-W</strain>
    </source>
</reference>
<dbReference type="RefSeq" id="WP_065973756.1">
    <property type="nucleotide sequence ID" value="NZ_LWRY01000044.1"/>
</dbReference>
<evidence type="ECO:0000256" key="4">
    <source>
        <dbReference type="ARBA" id="ARBA00022729"/>
    </source>
</evidence>
<evidence type="ECO:0000256" key="1">
    <source>
        <dbReference type="ARBA" id="ARBA00000971"/>
    </source>
</evidence>
<comment type="similarity">
    <text evidence="2">Belongs to the PpiC/parvulin rotamase family.</text>
</comment>
<gene>
    <name evidence="10" type="ORF">A6M23_06395</name>
</gene>
<feature type="signal peptide" evidence="8">
    <location>
        <begin position="1"/>
        <end position="20"/>
    </location>
</feature>
<dbReference type="PANTHER" id="PTHR47245:SF1">
    <property type="entry name" value="FOLDASE PROTEIN PRSA"/>
    <property type="match status" value="1"/>
</dbReference>
<dbReference type="InterPro" id="IPR027304">
    <property type="entry name" value="Trigger_fact/SurA_dom_sf"/>
</dbReference>
<dbReference type="Pfam" id="PF13145">
    <property type="entry name" value="Rotamase_2"/>
    <property type="match status" value="1"/>
</dbReference>